<dbReference type="PRINTS" id="PR00081">
    <property type="entry name" value="GDHRDH"/>
</dbReference>
<evidence type="ECO:0000313" key="4">
    <source>
        <dbReference type="Proteomes" id="UP001157440"/>
    </source>
</evidence>
<dbReference type="GO" id="GO:0016616">
    <property type="term" value="F:oxidoreductase activity, acting on the CH-OH group of donors, NAD or NADP as acceptor"/>
    <property type="evidence" value="ECO:0007669"/>
    <property type="project" value="TreeGrafter"/>
</dbReference>
<organism evidence="3 4">
    <name type="scientific">Methylobacterium tardum</name>
    <dbReference type="NCBI Taxonomy" id="374432"/>
    <lineage>
        <taxon>Bacteria</taxon>
        <taxon>Pseudomonadati</taxon>
        <taxon>Pseudomonadota</taxon>
        <taxon>Alphaproteobacteria</taxon>
        <taxon>Hyphomicrobiales</taxon>
        <taxon>Methylobacteriaceae</taxon>
        <taxon>Methylobacterium</taxon>
    </lineage>
</organism>
<dbReference type="InterPro" id="IPR036291">
    <property type="entry name" value="NAD(P)-bd_dom_sf"/>
</dbReference>
<dbReference type="EMBL" id="BSPL01000023">
    <property type="protein sequence ID" value="GLS72344.1"/>
    <property type="molecule type" value="Genomic_DNA"/>
</dbReference>
<keyword evidence="2" id="KW-0560">Oxidoreductase</keyword>
<comment type="caution">
    <text evidence="3">The sequence shown here is derived from an EMBL/GenBank/DDBJ whole genome shotgun (WGS) entry which is preliminary data.</text>
</comment>
<comment type="similarity">
    <text evidence="1">Belongs to the short-chain dehydrogenases/reductases (SDR) family.</text>
</comment>
<dbReference type="FunFam" id="3.40.50.720:FF:000173">
    <property type="entry name" value="3-oxoacyl-[acyl-carrier protein] reductase"/>
    <property type="match status" value="1"/>
</dbReference>
<proteinExistence type="inferred from homology"/>
<keyword evidence="4" id="KW-1185">Reference proteome</keyword>
<dbReference type="PROSITE" id="PS00061">
    <property type="entry name" value="ADH_SHORT"/>
    <property type="match status" value="1"/>
</dbReference>
<dbReference type="PRINTS" id="PR00080">
    <property type="entry name" value="SDRFAMILY"/>
</dbReference>
<dbReference type="GO" id="GO:0030497">
    <property type="term" value="P:fatty acid elongation"/>
    <property type="evidence" value="ECO:0007669"/>
    <property type="project" value="TreeGrafter"/>
</dbReference>
<dbReference type="Pfam" id="PF13561">
    <property type="entry name" value="adh_short_C2"/>
    <property type="match status" value="1"/>
</dbReference>
<name>A0AA37TEY2_9HYPH</name>
<evidence type="ECO:0000256" key="1">
    <source>
        <dbReference type="ARBA" id="ARBA00006484"/>
    </source>
</evidence>
<dbReference type="Proteomes" id="UP001157440">
    <property type="component" value="Unassembled WGS sequence"/>
</dbReference>
<dbReference type="AlphaFoldDB" id="A0AA37TEY2"/>
<dbReference type="Gene3D" id="3.40.50.720">
    <property type="entry name" value="NAD(P)-binding Rossmann-like Domain"/>
    <property type="match status" value="1"/>
</dbReference>
<reference evidence="4" key="1">
    <citation type="journal article" date="2019" name="Int. J. Syst. Evol. Microbiol.">
        <title>The Global Catalogue of Microorganisms (GCM) 10K type strain sequencing project: providing services to taxonomists for standard genome sequencing and annotation.</title>
        <authorList>
            <consortium name="The Broad Institute Genomics Platform"/>
            <consortium name="The Broad Institute Genome Sequencing Center for Infectious Disease"/>
            <person name="Wu L."/>
            <person name="Ma J."/>
        </authorList>
    </citation>
    <scope>NUCLEOTIDE SEQUENCE [LARGE SCALE GENOMIC DNA]</scope>
    <source>
        <strain evidence="4">NBRC 103632</strain>
    </source>
</reference>
<sequence>MPDHALVTGGSRNIGGAIAQRLTADGFKVIVVDMVKPEHDALDSFIEVDLSDAAALPGRLANAIVGRTVTRLVNNAGIAAPASLEDTDPASLDAVAAVNLKAPIICAQALLPDMKAAGRGRIVNISSRVALGKELRTVYSASKAGLHGMTKTWALELGRHGITVNAVGPGPIRTSLFDAVNPPGDPRTEAIIRAVPAARLGTPDDVADAVSFFLSDRAGFVTGQVLYVCGGMTIGSA</sequence>
<protein>
    <submittedName>
        <fullName evidence="3">Oxidoreductase</fullName>
    </submittedName>
</protein>
<gene>
    <name evidence="3" type="ORF">GCM10007890_43590</name>
</gene>
<dbReference type="PANTHER" id="PTHR42760">
    <property type="entry name" value="SHORT-CHAIN DEHYDROGENASES/REDUCTASES FAMILY MEMBER"/>
    <property type="match status" value="1"/>
</dbReference>
<evidence type="ECO:0000313" key="3">
    <source>
        <dbReference type="EMBL" id="GLS72344.1"/>
    </source>
</evidence>
<dbReference type="SUPFAM" id="SSF51735">
    <property type="entry name" value="NAD(P)-binding Rossmann-fold domains"/>
    <property type="match status" value="1"/>
</dbReference>
<dbReference type="PANTHER" id="PTHR42760:SF129">
    <property type="entry name" value="OXIDOREDUCTASE"/>
    <property type="match status" value="1"/>
</dbReference>
<dbReference type="InterPro" id="IPR020904">
    <property type="entry name" value="Sc_DH/Rdtase_CS"/>
</dbReference>
<dbReference type="InterPro" id="IPR002347">
    <property type="entry name" value="SDR_fam"/>
</dbReference>
<dbReference type="RefSeq" id="WP_238195338.1">
    <property type="nucleotide sequence ID" value="NZ_BPQZ01000004.1"/>
</dbReference>
<accession>A0AA37TEY2</accession>
<evidence type="ECO:0000256" key="2">
    <source>
        <dbReference type="ARBA" id="ARBA00023002"/>
    </source>
</evidence>